<gene>
    <name evidence="1" type="ORF">SAMN05421877_102353</name>
</gene>
<evidence type="ECO:0000313" key="2">
    <source>
        <dbReference type="Proteomes" id="UP000236731"/>
    </source>
</evidence>
<dbReference type="Proteomes" id="UP000236731">
    <property type="component" value="Unassembled WGS sequence"/>
</dbReference>
<proteinExistence type="predicted"/>
<reference evidence="2" key="1">
    <citation type="submission" date="2016-10" db="EMBL/GenBank/DDBJ databases">
        <authorList>
            <person name="Varghese N."/>
            <person name="Submissions S."/>
        </authorList>
    </citation>
    <scope>NUCLEOTIDE SEQUENCE [LARGE SCALE GENOMIC DNA]</scope>
    <source>
        <strain evidence="2">DSM 22361</strain>
    </source>
</reference>
<dbReference type="EMBL" id="FNUT01000002">
    <property type="protein sequence ID" value="SEF76465.1"/>
    <property type="molecule type" value="Genomic_DNA"/>
</dbReference>
<evidence type="ECO:0000313" key="1">
    <source>
        <dbReference type="EMBL" id="SEF76465.1"/>
    </source>
</evidence>
<keyword evidence="2" id="KW-1185">Reference proteome</keyword>
<accession>A0A1H5UN41</accession>
<organism evidence="1 2">
    <name type="scientific">Sphingobacterium lactis</name>
    <dbReference type="NCBI Taxonomy" id="797291"/>
    <lineage>
        <taxon>Bacteria</taxon>
        <taxon>Pseudomonadati</taxon>
        <taxon>Bacteroidota</taxon>
        <taxon>Sphingobacteriia</taxon>
        <taxon>Sphingobacteriales</taxon>
        <taxon>Sphingobacteriaceae</taxon>
        <taxon>Sphingobacterium</taxon>
    </lineage>
</organism>
<dbReference type="AlphaFoldDB" id="A0A1H5UN41"/>
<protein>
    <submittedName>
        <fullName evidence="1">Uncharacterized protein</fullName>
    </submittedName>
</protein>
<sequence length="124" mass="13879">MLFVSLFFIGCMGEKGDVTKDPKYAHIANNIFKTVKPVYYYRYTHSDGSKTGYFLSTEANMPNGELKSELPIGGFVKIAKVLEVPQKDGSVKVMVKGDAFTDFSAQTMEYMALFEDIKPALEIK</sequence>
<name>A0A1H5UN41_9SPHI</name>